<protein>
    <recommendedName>
        <fullName evidence="3">Phage protein</fullName>
    </recommendedName>
</protein>
<evidence type="ECO:0008006" key="3">
    <source>
        <dbReference type="Google" id="ProtNLM"/>
    </source>
</evidence>
<accession>A0ABT1B8N9</accession>
<name>A0ABT1B8N9_9ENTR</name>
<gene>
    <name evidence="1" type="ORF">LOD26_10620</name>
</gene>
<dbReference type="RefSeq" id="WP_252838289.1">
    <property type="nucleotide sequence ID" value="NZ_JAJJVQ010000003.1"/>
</dbReference>
<dbReference type="Proteomes" id="UP001139290">
    <property type="component" value="Unassembled WGS sequence"/>
</dbReference>
<comment type="caution">
    <text evidence="1">The sequence shown here is derived from an EMBL/GenBank/DDBJ whole genome shotgun (WGS) entry which is preliminary data.</text>
</comment>
<sequence length="109" mass="11999">MSDTYQAVYDAVRSRISNGDIGSAVESAMREANISFYFDRMACVFDEYTSEQARPCVVFKPTLSQDGNAWLAIFGDLPTGVVGVGDSPAAAMYDFDKKWFEKTNTDKAA</sequence>
<organism evidence="1 2">
    <name type="scientific">Citrobacter meridianamericanus</name>
    <dbReference type="NCBI Taxonomy" id="2894201"/>
    <lineage>
        <taxon>Bacteria</taxon>
        <taxon>Pseudomonadati</taxon>
        <taxon>Pseudomonadota</taxon>
        <taxon>Gammaproteobacteria</taxon>
        <taxon>Enterobacterales</taxon>
        <taxon>Enterobacteriaceae</taxon>
        <taxon>Citrobacter</taxon>
    </lineage>
</organism>
<proteinExistence type="predicted"/>
<reference evidence="1" key="1">
    <citation type="submission" date="2021-11" db="EMBL/GenBank/DDBJ databases">
        <title>Citrobacter meridianamericanus sp. nov. isolated from soil.</title>
        <authorList>
            <person name="Furlan J.P.R."/>
            <person name="Stehling E.G."/>
        </authorList>
    </citation>
    <scope>NUCLEOTIDE SEQUENCE</scope>
    <source>
        <strain evidence="1">BR102</strain>
    </source>
</reference>
<dbReference type="EMBL" id="JAJJVQ010000003">
    <property type="protein sequence ID" value="MCO5781776.1"/>
    <property type="molecule type" value="Genomic_DNA"/>
</dbReference>
<evidence type="ECO:0000313" key="2">
    <source>
        <dbReference type="Proteomes" id="UP001139290"/>
    </source>
</evidence>
<keyword evidence="2" id="KW-1185">Reference proteome</keyword>
<evidence type="ECO:0000313" key="1">
    <source>
        <dbReference type="EMBL" id="MCO5781776.1"/>
    </source>
</evidence>